<dbReference type="NCBIfam" id="NF038402">
    <property type="entry name" value="TroA_like"/>
    <property type="match status" value="1"/>
</dbReference>
<feature type="signal peptide" evidence="3">
    <location>
        <begin position="1"/>
        <end position="23"/>
    </location>
</feature>
<evidence type="ECO:0000256" key="1">
    <source>
        <dbReference type="ARBA" id="ARBA00008814"/>
    </source>
</evidence>
<dbReference type="OrthoDB" id="9787830at2"/>
<dbReference type="PROSITE" id="PS50983">
    <property type="entry name" value="FE_B12_PBP"/>
    <property type="match status" value="1"/>
</dbReference>
<dbReference type="EMBL" id="LGKP01000011">
    <property type="protein sequence ID" value="KPL90645.1"/>
    <property type="molecule type" value="Genomic_DNA"/>
</dbReference>
<dbReference type="Pfam" id="PF01497">
    <property type="entry name" value="Peripla_BP_2"/>
    <property type="match status" value="1"/>
</dbReference>
<accession>A0A0P6Z114</accession>
<dbReference type="PANTHER" id="PTHR30535">
    <property type="entry name" value="VITAMIN B12-BINDING PROTEIN"/>
    <property type="match status" value="1"/>
</dbReference>
<dbReference type="SUPFAM" id="SSF53807">
    <property type="entry name" value="Helical backbone' metal receptor"/>
    <property type="match status" value="1"/>
</dbReference>
<feature type="chain" id="PRO_5006134088" evidence="3">
    <location>
        <begin position="24"/>
        <end position="359"/>
    </location>
</feature>
<dbReference type="InterPro" id="IPR002491">
    <property type="entry name" value="ABC_transptr_periplasmic_BD"/>
</dbReference>
<protein>
    <submittedName>
        <fullName evidence="5">ABC transporter substrate-binding protein</fullName>
    </submittedName>
</protein>
<comment type="similarity">
    <text evidence="1">Belongs to the bacterial solute-binding protein 8 family.</text>
</comment>
<name>A0A0P6Z114_9CHLR</name>
<sequence length="359" mass="37658">MTKVRFSRFLSVFLLLSSLVACGTAESSLTQIPATTVPATATTASAAVAPTTTTAVSVTAALTPTTTISPTAVVSSTSSVSYPLTIKDSLGREVTLQAAPSRIISLAPSNTEILFAVGAGDALVGVTKYCNYPEAAKSIDQIGGFSAKSISLETIVALKPDVVFSGDESQQTVIDALAQANIPVIAIKAETIEAVYENINLIGKATNHPTEAAQVVAAMQARIEAVTTKTSTLAATDKLSVFYEVYDEPLMTAGPQTFIGQLIELAGGSNIFAELSEEYPEISAEEVLNRQPAVIIGPDSRGDKFTAELLAQRPGWSEIKAVRDGKVFMLNGDILSRPGPRLASALEAISQALYPELFK</sequence>
<evidence type="ECO:0000256" key="3">
    <source>
        <dbReference type="SAM" id="SignalP"/>
    </source>
</evidence>
<feature type="domain" description="Fe/B12 periplasmic-binding" evidence="4">
    <location>
        <begin position="102"/>
        <end position="357"/>
    </location>
</feature>
<dbReference type="RefSeq" id="WP_054533554.1">
    <property type="nucleotide sequence ID" value="NZ_LGKP01000011.1"/>
</dbReference>
<gene>
    <name evidence="5" type="ORF">SE18_06155</name>
</gene>
<keyword evidence="6" id="KW-1185">Reference proteome</keyword>
<dbReference type="AlphaFoldDB" id="A0A0P6Z114"/>
<dbReference type="PANTHER" id="PTHR30535:SF34">
    <property type="entry name" value="MOLYBDATE-BINDING PROTEIN MOLA"/>
    <property type="match status" value="1"/>
</dbReference>
<dbReference type="STRING" id="70996.SE18_06155"/>
<dbReference type="PATRIC" id="fig|70996.4.peg.5632"/>
<organism evidence="5 6">
    <name type="scientific">Herpetosiphon geysericola</name>
    <dbReference type="NCBI Taxonomy" id="70996"/>
    <lineage>
        <taxon>Bacteria</taxon>
        <taxon>Bacillati</taxon>
        <taxon>Chloroflexota</taxon>
        <taxon>Chloroflexia</taxon>
        <taxon>Herpetosiphonales</taxon>
        <taxon>Herpetosiphonaceae</taxon>
        <taxon>Herpetosiphon</taxon>
    </lineage>
</organism>
<evidence type="ECO:0000259" key="4">
    <source>
        <dbReference type="PROSITE" id="PS50983"/>
    </source>
</evidence>
<keyword evidence="2 3" id="KW-0732">Signal</keyword>
<dbReference type="Proteomes" id="UP000050277">
    <property type="component" value="Unassembled WGS sequence"/>
</dbReference>
<proteinExistence type="inferred from homology"/>
<comment type="caution">
    <text evidence="5">The sequence shown here is derived from an EMBL/GenBank/DDBJ whole genome shotgun (WGS) entry which is preliminary data.</text>
</comment>
<evidence type="ECO:0000256" key="2">
    <source>
        <dbReference type="ARBA" id="ARBA00022729"/>
    </source>
</evidence>
<dbReference type="InterPro" id="IPR054828">
    <property type="entry name" value="Vit_B12_bind_prot"/>
</dbReference>
<evidence type="ECO:0000313" key="6">
    <source>
        <dbReference type="Proteomes" id="UP000050277"/>
    </source>
</evidence>
<evidence type="ECO:0000313" key="5">
    <source>
        <dbReference type="EMBL" id="KPL90645.1"/>
    </source>
</evidence>
<dbReference type="CDD" id="cd01144">
    <property type="entry name" value="BtuF"/>
    <property type="match status" value="1"/>
</dbReference>
<dbReference type="Gene3D" id="3.40.50.1980">
    <property type="entry name" value="Nitrogenase molybdenum iron protein domain"/>
    <property type="match status" value="2"/>
</dbReference>
<dbReference type="PROSITE" id="PS51257">
    <property type="entry name" value="PROKAR_LIPOPROTEIN"/>
    <property type="match status" value="1"/>
</dbReference>
<reference evidence="5 6" key="1">
    <citation type="submission" date="2015-07" db="EMBL/GenBank/DDBJ databases">
        <title>Whole genome sequence of Herpetosiphon geysericola DSM 7119.</title>
        <authorList>
            <person name="Hemp J."/>
            <person name="Ward L.M."/>
            <person name="Pace L.A."/>
            <person name="Fischer W.W."/>
        </authorList>
    </citation>
    <scope>NUCLEOTIDE SEQUENCE [LARGE SCALE GENOMIC DNA]</scope>
    <source>
        <strain evidence="5 6">DSM 7119</strain>
    </source>
</reference>
<dbReference type="InterPro" id="IPR050902">
    <property type="entry name" value="ABC_Transporter_SBP"/>
</dbReference>